<dbReference type="PROSITE" id="PS00211">
    <property type="entry name" value="ABC_TRANSPORTER_1"/>
    <property type="match status" value="1"/>
</dbReference>
<dbReference type="GO" id="GO:0005886">
    <property type="term" value="C:plasma membrane"/>
    <property type="evidence" value="ECO:0007669"/>
    <property type="project" value="UniProtKB-SubCell"/>
</dbReference>
<gene>
    <name evidence="11" type="ORF">HUN01_11350</name>
</gene>
<keyword evidence="8" id="KW-0406">Ion transport</keyword>
<dbReference type="GO" id="GO:0006826">
    <property type="term" value="P:iron ion transport"/>
    <property type="evidence" value="ECO:0007669"/>
    <property type="project" value="UniProtKB-KW"/>
</dbReference>
<dbReference type="AlphaFoldDB" id="A0A7D7LAP3"/>
<keyword evidence="3" id="KW-1003">Cell membrane</keyword>
<evidence type="ECO:0000256" key="1">
    <source>
        <dbReference type="ARBA" id="ARBA00004202"/>
    </source>
</evidence>
<evidence type="ECO:0000256" key="7">
    <source>
        <dbReference type="ARBA" id="ARBA00023004"/>
    </source>
</evidence>
<evidence type="ECO:0000313" key="11">
    <source>
        <dbReference type="EMBL" id="QMS88158.1"/>
    </source>
</evidence>
<dbReference type="GO" id="GO:0016887">
    <property type="term" value="F:ATP hydrolysis activity"/>
    <property type="evidence" value="ECO:0007669"/>
    <property type="project" value="InterPro"/>
</dbReference>
<dbReference type="Pfam" id="PF00005">
    <property type="entry name" value="ABC_tran"/>
    <property type="match status" value="1"/>
</dbReference>
<dbReference type="Proteomes" id="UP000514713">
    <property type="component" value="Chromosome"/>
</dbReference>
<protein>
    <submittedName>
        <fullName evidence="11">ABC transporter ATP-binding protein</fullName>
    </submittedName>
</protein>
<keyword evidence="6 11" id="KW-0067">ATP-binding</keyword>
<dbReference type="SMART" id="SM00382">
    <property type="entry name" value="AAA"/>
    <property type="match status" value="1"/>
</dbReference>
<proteinExistence type="predicted"/>
<keyword evidence="7" id="KW-0408">Iron</keyword>
<evidence type="ECO:0000256" key="5">
    <source>
        <dbReference type="ARBA" id="ARBA00022741"/>
    </source>
</evidence>
<organism evidence="11 12">
    <name type="scientific">Nostoc edaphicum CCNP1411</name>
    <dbReference type="NCBI Taxonomy" id="1472755"/>
    <lineage>
        <taxon>Bacteria</taxon>
        <taxon>Bacillati</taxon>
        <taxon>Cyanobacteriota</taxon>
        <taxon>Cyanophyceae</taxon>
        <taxon>Nostocales</taxon>
        <taxon>Nostocaceae</taxon>
        <taxon>Nostoc</taxon>
    </lineage>
</organism>
<dbReference type="PROSITE" id="PS50893">
    <property type="entry name" value="ABC_TRANSPORTER_2"/>
    <property type="match status" value="1"/>
</dbReference>
<dbReference type="InterPro" id="IPR003593">
    <property type="entry name" value="AAA+_ATPase"/>
</dbReference>
<dbReference type="InterPro" id="IPR003439">
    <property type="entry name" value="ABC_transporter-like_ATP-bd"/>
</dbReference>
<evidence type="ECO:0000256" key="2">
    <source>
        <dbReference type="ARBA" id="ARBA00022448"/>
    </source>
</evidence>
<evidence type="ECO:0000256" key="8">
    <source>
        <dbReference type="ARBA" id="ARBA00023065"/>
    </source>
</evidence>
<evidence type="ECO:0000259" key="10">
    <source>
        <dbReference type="PROSITE" id="PS50893"/>
    </source>
</evidence>
<dbReference type="EMBL" id="CP054698">
    <property type="protein sequence ID" value="QMS88158.1"/>
    <property type="molecule type" value="Genomic_DNA"/>
</dbReference>
<dbReference type="InterPro" id="IPR027417">
    <property type="entry name" value="P-loop_NTPase"/>
</dbReference>
<dbReference type="Gene3D" id="3.40.50.300">
    <property type="entry name" value="P-loop containing nucleotide triphosphate hydrolases"/>
    <property type="match status" value="1"/>
</dbReference>
<dbReference type="InterPro" id="IPR051535">
    <property type="entry name" value="Siderophore_ABC-ATPase"/>
</dbReference>
<comment type="subcellular location">
    <subcellularLocation>
        <location evidence="1">Cell membrane</location>
        <topology evidence="1">Peripheral membrane protein</topology>
    </subcellularLocation>
</comment>
<evidence type="ECO:0000256" key="6">
    <source>
        <dbReference type="ARBA" id="ARBA00022840"/>
    </source>
</evidence>
<name>A0A7D7LAP3_9NOSO</name>
<keyword evidence="5" id="KW-0547">Nucleotide-binding</keyword>
<keyword evidence="9" id="KW-0472">Membrane</keyword>
<keyword evidence="4" id="KW-0410">Iron transport</keyword>
<dbReference type="PANTHER" id="PTHR42771:SF2">
    <property type="entry name" value="IRON(3+)-HYDROXAMATE IMPORT ATP-BINDING PROTEIN FHUC"/>
    <property type="match status" value="1"/>
</dbReference>
<reference evidence="12" key="1">
    <citation type="submission" date="2020-06" db="EMBL/GenBank/DDBJ databases">
        <title>Nostoc edaphicum CCNP1411 genome.</title>
        <authorList>
            <person name="Fidor A."/>
            <person name="Grabski M."/>
            <person name="Gawor J."/>
            <person name="Gromadka R."/>
            <person name="Wegrzyn G."/>
            <person name="Mazur-Marzec H."/>
        </authorList>
    </citation>
    <scope>NUCLEOTIDE SEQUENCE [LARGE SCALE GENOMIC DNA]</scope>
    <source>
        <strain evidence="12">CCNP1411</strain>
    </source>
</reference>
<dbReference type="InterPro" id="IPR017871">
    <property type="entry name" value="ABC_transporter-like_CS"/>
</dbReference>
<evidence type="ECO:0000256" key="4">
    <source>
        <dbReference type="ARBA" id="ARBA00022496"/>
    </source>
</evidence>
<sequence length="286" mass="31639">MKGLSTKSLSLAYDGALIIRDLNLTIPTGQISALVGANGCGKSTLLRGLARLLKPCGGTVYLDGTSIFNLSTKEVAQQLGILPQGPVAPEGLTVRDLVAQGRYPYQNWLQQWSEKDEKIVQQALEITDLLKLADRALDTLSGGQRQRAWIAMALAQDTDILLLDEPTTFLDLAHQIEILDLLYELNQNQGRTIVMVLHDLNQACRYADYLVAVKDGRIFAAGEPKLVMTQEMVQEVFGLECRIIPDPVVETPMCVPIGRKGKVNNKKESEFRIQNSEYSTHEGIEF</sequence>
<evidence type="ECO:0000256" key="3">
    <source>
        <dbReference type="ARBA" id="ARBA00022475"/>
    </source>
</evidence>
<feature type="domain" description="ABC transporter" evidence="10">
    <location>
        <begin position="4"/>
        <end position="240"/>
    </location>
</feature>
<evidence type="ECO:0000313" key="12">
    <source>
        <dbReference type="Proteomes" id="UP000514713"/>
    </source>
</evidence>
<dbReference type="PANTHER" id="PTHR42771">
    <property type="entry name" value="IRON(3+)-HYDROXAMATE IMPORT ATP-BINDING PROTEIN FHUC"/>
    <property type="match status" value="1"/>
</dbReference>
<keyword evidence="12" id="KW-1185">Reference proteome</keyword>
<dbReference type="CDD" id="cd03214">
    <property type="entry name" value="ABC_Iron-Siderophores_B12_Hemin"/>
    <property type="match status" value="1"/>
</dbReference>
<dbReference type="RefSeq" id="WP_181932654.1">
    <property type="nucleotide sequence ID" value="NZ_CP054698.1"/>
</dbReference>
<dbReference type="FunFam" id="3.40.50.300:FF:000134">
    <property type="entry name" value="Iron-enterobactin ABC transporter ATP-binding protein"/>
    <property type="match status" value="1"/>
</dbReference>
<dbReference type="KEGG" id="ned:HUN01_11350"/>
<dbReference type="SUPFAM" id="SSF52540">
    <property type="entry name" value="P-loop containing nucleoside triphosphate hydrolases"/>
    <property type="match status" value="1"/>
</dbReference>
<dbReference type="GO" id="GO:0005524">
    <property type="term" value="F:ATP binding"/>
    <property type="evidence" value="ECO:0007669"/>
    <property type="project" value="UniProtKB-KW"/>
</dbReference>
<accession>A0A7D7LAP3</accession>
<evidence type="ECO:0000256" key="9">
    <source>
        <dbReference type="ARBA" id="ARBA00023136"/>
    </source>
</evidence>
<keyword evidence="2" id="KW-0813">Transport</keyword>